<keyword evidence="1" id="KW-1133">Transmembrane helix</keyword>
<dbReference type="InterPro" id="IPR007246">
    <property type="entry name" value="Gaa1"/>
</dbReference>
<evidence type="ECO:0000256" key="1">
    <source>
        <dbReference type="SAM" id="Phobius"/>
    </source>
</evidence>
<keyword evidence="1" id="KW-0812">Transmembrane</keyword>
<gene>
    <name evidence="2" type="ORF">M9458_003205</name>
</gene>
<dbReference type="Proteomes" id="UP001529510">
    <property type="component" value="Unassembled WGS sequence"/>
</dbReference>
<accession>A0ABD0RNB2</accession>
<organism evidence="2 3">
    <name type="scientific">Cirrhinus mrigala</name>
    <name type="common">Mrigala</name>
    <dbReference type="NCBI Taxonomy" id="683832"/>
    <lineage>
        <taxon>Eukaryota</taxon>
        <taxon>Metazoa</taxon>
        <taxon>Chordata</taxon>
        <taxon>Craniata</taxon>
        <taxon>Vertebrata</taxon>
        <taxon>Euteleostomi</taxon>
        <taxon>Actinopterygii</taxon>
        <taxon>Neopterygii</taxon>
        <taxon>Teleostei</taxon>
        <taxon>Ostariophysi</taxon>
        <taxon>Cypriniformes</taxon>
        <taxon>Cyprinidae</taxon>
        <taxon>Labeoninae</taxon>
        <taxon>Labeonini</taxon>
        <taxon>Cirrhinus</taxon>
    </lineage>
</organism>
<comment type="caution">
    <text evidence="2">The sequence shown here is derived from an EMBL/GenBank/DDBJ whole genome shotgun (WGS) entry which is preliminary data.</text>
</comment>
<reference evidence="2 3" key="1">
    <citation type="submission" date="2024-05" db="EMBL/GenBank/DDBJ databases">
        <title>Genome sequencing and assembly of Indian major carp, Cirrhinus mrigala (Hamilton, 1822).</title>
        <authorList>
            <person name="Mohindra V."/>
            <person name="Chowdhury L.M."/>
            <person name="Lal K."/>
            <person name="Jena J.K."/>
        </authorList>
    </citation>
    <scope>NUCLEOTIDE SEQUENCE [LARGE SCALE GENOMIC DNA]</scope>
    <source>
        <strain evidence="2">CM1030</strain>
        <tissue evidence="2">Blood</tissue>
    </source>
</reference>
<name>A0ABD0RNB2_CIRMR</name>
<sequence>ALCALAMVLLSPAFTILYCVFIYQELIEAPVNISEGWMLFLSVISQGILDHTLYGSLVYPLLALFIYPCWL</sequence>
<feature type="transmembrane region" description="Helical" evidence="1">
    <location>
        <begin position="39"/>
        <end position="67"/>
    </location>
</feature>
<dbReference type="EMBL" id="JAMKFB020000002">
    <property type="protein sequence ID" value="KAL0200018.1"/>
    <property type="molecule type" value="Genomic_DNA"/>
</dbReference>
<evidence type="ECO:0000313" key="2">
    <source>
        <dbReference type="EMBL" id="KAL0200018.1"/>
    </source>
</evidence>
<keyword evidence="1" id="KW-0472">Membrane</keyword>
<dbReference type="Pfam" id="PF04114">
    <property type="entry name" value="Gaa1"/>
    <property type="match status" value="1"/>
</dbReference>
<protein>
    <submittedName>
        <fullName evidence="2">Uncharacterized protein</fullName>
    </submittedName>
</protein>
<feature type="non-terminal residue" evidence="2">
    <location>
        <position position="1"/>
    </location>
</feature>
<dbReference type="PANTHER" id="PTHR13304:SF0">
    <property type="entry name" value="GLYCOSYLPHOSPHATIDYLINOSITOL ANCHOR ATTACHMENT 1 PROTEIN"/>
    <property type="match status" value="1"/>
</dbReference>
<proteinExistence type="predicted"/>
<keyword evidence="3" id="KW-1185">Reference proteome</keyword>
<dbReference type="PANTHER" id="PTHR13304">
    <property type="entry name" value="GLYCOSYLPHOSPHATIDYLINOSITOL ANCHOR ATTACHMENT 1 PROTEIN"/>
    <property type="match status" value="1"/>
</dbReference>
<dbReference type="AlphaFoldDB" id="A0ABD0RNB2"/>
<evidence type="ECO:0000313" key="3">
    <source>
        <dbReference type="Proteomes" id="UP001529510"/>
    </source>
</evidence>
<feature type="non-terminal residue" evidence="2">
    <location>
        <position position="71"/>
    </location>
</feature>